<proteinExistence type="predicted"/>
<reference evidence="2" key="1">
    <citation type="submission" date="2016-10" db="EMBL/GenBank/DDBJ databases">
        <authorList>
            <person name="Varghese N."/>
            <person name="Submissions S."/>
        </authorList>
    </citation>
    <scope>NUCLEOTIDE SEQUENCE [LARGE SCALE GENOMIC DNA]</scope>
    <source>
        <strain evidence="2">CGMCC 4.7042</strain>
    </source>
</reference>
<dbReference type="EMBL" id="FNHI01000025">
    <property type="protein sequence ID" value="SDN36969.1"/>
    <property type="molecule type" value="Genomic_DNA"/>
</dbReference>
<dbReference type="Proteomes" id="UP000199063">
    <property type="component" value="Unassembled WGS sequence"/>
</dbReference>
<evidence type="ECO:0000313" key="2">
    <source>
        <dbReference type="Proteomes" id="UP000199063"/>
    </source>
</evidence>
<evidence type="ECO:0008006" key="3">
    <source>
        <dbReference type="Google" id="ProtNLM"/>
    </source>
</evidence>
<name>A0A1H0AUB6_9ACTN</name>
<dbReference type="GeneID" id="40833223"/>
<evidence type="ECO:0000313" key="1">
    <source>
        <dbReference type="EMBL" id="SDN36969.1"/>
    </source>
</evidence>
<dbReference type="OrthoDB" id="4272652at2"/>
<gene>
    <name evidence="1" type="ORF">SAMN05444921_12555</name>
</gene>
<dbReference type="AlphaFoldDB" id="A0A1H0AUB6"/>
<dbReference type="STRING" id="1196353.SAMN05444921_12555"/>
<dbReference type="RefSeq" id="WP_093660433.1">
    <property type="nucleotide sequence ID" value="NZ_CBDRGB010000013.1"/>
</dbReference>
<organism evidence="1 2">
    <name type="scientific">Streptomyces wuyuanensis</name>
    <dbReference type="NCBI Taxonomy" id="1196353"/>
    <lineage>
        <taxon>Bacteria</taxon>
        <taxon>Bacillati</taxon>
        <taxon>Actinomycetota</taxon>
        <taxon>Actinomycetes</taxon>
        <taxon>Kitasatosporales</taxon>
        <taxon>Streptomycetaceae</taxon>
        <taxon>Streptomyces</taxon>
    </lineage>
</organism>
<sequence length="66" mass="7403">MHELTIILTDAERDELHDLADAQGRTPEELAHDAVHHHLRVQSERLAALAGRLAQQHAGLLRRLGE</sequence>
<keyword evidence="2" id="KW-1185">Reference proteome</keyword>
<accession>A0A1H0AUB6</accession>
<protein>
    <recommendedName>
        <fullName evidence="3">Ribbon-helix-helix protein, copG family</fullName>
    </recommendedName>
</protein>